<evidence type="ECO:0000256" key="1">
    <source>
        <dbReference type="SAM" id="MobiDB-lite"/>
    </source>
</evidence>
<dbReference type="EMBL" id="BAABAT010000038">
    <property type="protein sequence ID" value="GAA4259922.1"/>
    <property type="molecule type" value="Genomic_DNA"/>
</dbReference>
<name>A0ABP8DMT5_9ACTN</name>
<comment type="caution">
    <text evidence="2">The sequence shown here is derived from an EMBL/GenBank/DDBJ whole genome shotgun (WGS) entry which is preliminary data.</text>
</comment>
<proteinExistence type="predicted"/>
<gene>
    <name evidence="2" type="ORF">GCM10022255_086560</name>
</gene>
<keyword evidence="3" id="KW-1185">Reference proteome</keyword>
<evidence type="ECO:0000313" key="3">
    <source>
        <dbReference type="Proteomes" id="UP001500620"/>
    </source>
</evidence>
<dbReference type="Proteomes" id="UP001500620">
    <property type="component" value="Unassembled WGS sequence"/>
</dbReference>
<reference evidence="3" key="1">
    <citation type="journal article" date="2019" name="Int. J. Syst. Evol. Microbiol.">
        <title>The Global Catalogue of Microorganisms (GCM) 10K type strain sequencing project: providing services to taxonomists for standard genome sequencing and annotation.</title>
        <authorList>
            <consortium name="The Broad Institute Genomics Platform"/>
            <consortium name="The Broad Institute Genome Sequencing Center for Infectious Disease"/>
            <person name="Wu L."/>
            <person name="Ma J."/>
        </authorList>
    </citation>
    <scope>NUCLEOTIDE SEQUENCE [LARGE SCALE GENOMIC DNA]</scope>
    <source>
        <strain evidence="3">JCM 17441</strain>
    </source>
</reference>
<feature type="compositionally biased region" description="Basic and acidic residues" evidence="1">
    <location>
        <begin position="11"/>
        <end position="20"/>
    </location>
</feature>
<evidence type="ECO:0000313" key="2">
    <source>
        <dbReference type="EMBL" id="GAA4259922.1"/>
    </source>
</evidence>
<protein>
    <submittedName>
        <fullName evidence="2">Uncharacterized protein</fullName>
    </submittedName>
</protein>
<organism evidence="2 3">
    <name type="scientific">Dactylosporangium darangshiense</name>
    <dbReference type="NCBI Taxonomy" id="579108"/>
    <lineage>
        <taxon>Bacteria</taxon>
        <taxon>Bacillati</taxon>
        <taxon>Actinomycetota</taxon>
        <taxon>Actinomycetes</taxon>
        <taxon>Micromonosporales</taxon>
        <taxon>Micromonosporaceae</taxon>
        <taxon>Dactylosporangium</taxon>
    </lineage>
</organism>
<accession>A0ABP8DMT5</accession>
<feature type="region of interest" description="Disordered" evidence="1">
    <location>
        <begin position="1"/>
        <end position="21"/>
    </location>
</feature>
<sequence length="98" mass="10067">MSGGATWVGGAEHDTGRVPRGEFPLGEVSGFDVRGHDGSYLGCWMDLGGLASAARRRVPAESVAVAATGSWLSQQTVAGPVGVTSGVDLVIAGWRDIR</sequence>